<feature type="signal peptide" evidence="2">
    <location>
        <begin position="1"/>
        <end position="29"/>
    </location>
</feature>
<dbReference type="EMBL" id="DYUK01000190">
    <property type="protein sequence ID" value="HJG80506.1"/>
    <property type="molecule type" value="Genomic_DNA"/>
</dbReference>
<gene>
    <name evidence="3" type="ORF">K8V08_08860</name>
</gene>
<feature type="chain" id="PRO_5039248055" evidence="2">
    <location>
        <begin position="30"/>
        <end position="531"/>
    </location>
</feature>
<evidence type="ECO:0000313" key="3">
    <source>
        <dbReference type="EMBL" id="HJG80506.1"/>
    </source>
</evidence>
<feature type="region of interest" description="Disordered" evidence="1">
    <location>
        <begin position="68"/>
        <end position="97"/>
    </location>
</feature>
<keyword evidence="2" id="KW-0732">Signal</keyword>
<feature type="compositionally biased region" description="Basic and acidic residues" evidence="1">
    <location>
        <begin position="502"/>
        <end position="511"/>
    </location>
</feature>
<dbReference type="Proteomes" id="UP000784435">
    <property type="component" value="Unassembled WGS sequence"/>
</dbReference>
<evidence type="ECO:0000256" key="1">
    <source>
        <dbReference type="SAM" id="MobiDB-lite"/>
    </source>
</evidence>
<reference evidence="3" key="1">
    <citation type="journal article" date="2021" name="PeerJ">
        <title>Extensive microbial diversity within the chicken gut microbiome revealed by metagenomics and culture.</title>
        <authorList>
            <person name="Gilroy R."/>
            <person name="Ravi A."/>
            <person name="Getino M."/>
            <person name="Pursley I."/>
            <person name="Horton D.L."/>
            <person name="Alikhan N.F."/>
            <person name="Baker D."/>
            <person name="Gharbi K."/>
            <person name="Hall N."/>
            <person name="Watson M."/>
            <person name="Adriaenssens E.M."/>
            <person name="Foster-Nyarko E."/>
            <person name="Jarju S."/>
            <person name="Secka A."/>
            <person name="Antonio M."/>
            <person name="Oren A."/>
            <person name="Chaudhuri R.R."/>
            <person name="La Ragione R."/>
            <person name="Hildebrand F."/>
            <person name="Pallen M.J."/>
        </authorList>
    </citation>
    <scope>NUCLEOTIDE SEQUENCE</scope>
    <source>
        <strain evidence="3">ChiGjej5B5-7349</strain>
    </source>
</reference>
<organism evidence="3 4">
    <name type="scientific">Brevibacterium senegalense</name>
    <dbReference type="NCBI Taxonomy" id="1033736"/>
    <lineage>
        <taxon>Bacteria</taxon>
        <taxon>Bacillati</taxon>
        <taxon>Actinomycetota</taxon>
        <taxon>Actinomycetes</taxon>
        <taxon>Micrococcales</taxon>
        <taxon>Brevibacteriaceae</taxon>
        <taxon>Brevibacterium</taxon>
    </lineage>
</organism>
<evidence type="ECO:0000313" key="4">
    <source>
        <dbReference type="Proteomes" id="UP000784435"/>
    </source>
</evidence>
<reference evidence="3" key="2">
    <citation type="submission" date="2021-09" db="EMBL/GenBank/DDBJ databases">
        <authorList>
            <person name="Gilroy R."/>
        </authorList>
    </citation>
    <scope>NUCLEOTIDE SEQUENCE</scope>
    <source>
        <strain evidence="3">ChiGjej5B5-7349</strain>
    </source>
</reference>
<feature type="region of interest" description="Disordered" evidence="1">
    <location>
        <begin position="221"/>
        <end position="242"/>
    </location>
</feature>
<accession>A0A921MEL7</accession>
<feature type="compositionally biased region" description="Polar residues" evidence="1">
    <location>
        <begin position="492"/>
        <end position="501"/>
    </location>
</feature>
<protein>
    <submittedName>
        <fullName evidence="3">Uncharacterized protein</fullName>
    </submittedName>
</protein>
<comment type="caution">
    <text evidence="3">The sequence shown here is derived from an EMBL/GenBank/DDBJ whole genome shotgun (WGS) entry which is preliminary data.</text>
</comment>
<dbReference type="PROSITE" id="PS51257">
    <property type="entry name" value="PROKAR_LIPOPROTEIN"/>
    <property type="match status" value="1"/>
</dbReference>
<evidence type="ECO:0000256" key="2">
    <source>
        <dbReference type="SAM" id="SignalP"/>
    </source>
</evidence>
<name>A0A921MEL7_9MICO</name>
<feature type="region of interest" description="Disordered" evidence="1">
    <location>
        <begin position="487"/>
        <end position="531"/>
    </location>
</feature>
<sequence>MTRRPASPHRSSRLLALAPATVLALVALTACTEGTETDTRPVSSADEFFEVVESLDAVEGIDRIAVDADDVDPAPTYPQPSCGPDDPTPEPAAPPRTVVHLDDEADSVALRVAERAILNLYSDHRYPDGPPQMTMVSGRFRVDAPRFDGYSRAAAGSGDGTAALNLPQLPHLADLPDVEGGALEDTQATARLSPGTDLRDWLLENTDAPGSVRLDVTASAATGSSSCSDDSDDAAALDSTASAEPSTTRFSFSLGSDTAPEAVRTLFETADAGGATVLAGSVDDRTQQRTEQGDLQVPSVDDVSALHDALVTQYGAAAQDGFSVRTDDGLTIELGDGADSLDDVLAAHTRLTDAGASVRRIEMNNGGVAVTVDDSDGLQEVVDLVSDADWPLGPDEPVEVSHRDLHHYGADFEAQAWPAHRQTIAALWDAGFTAVLTGSGSRGAGFGLSIGDAAGPDVSQPAGRDALVTALRNGDWPGRASIAVEHDGDRVSFTSTATGTADRTDDSRYGEDQPQPPWARELLATWDATTG</sequence>
<proteinExistence type="predicted"/>
<dbReference type="AlphaFoldDB" id="A0A921MEL7"/>